<keyword evidence="3" id="KW-1185">Reference proteome</keyword>
<feature type="compositionally biased region" description="Acidic residues" evidence="1">
    <location>
        <begin position="252"/>
        <end position="265"/>
    </location>
</feature>
<accession>A0AAV2PXQ5</accession>
<evidence type="ECO:0000256" key="1">
    <source>
        <dbReference type="SAM" id="MobiDB-lite"/>
    </source>
</evidence>
<gene>
    <name evidence="2" type="ORF">MNOR_LOCUS4558</name>
</gene>
<dbReference type="AlphaFoldDB" id="A0AAV2PXQ5"/>
<name>A0AAV2PXQ5_MEGNR</name>
<organism evidence="2 3">
    <name type="scientific">Meganyctiphanes norvegica</name>
    <name type="common">Northern krill</name>
    <name type="synonym">Thysanopoda norvegica</name>
    <dbReference type="NCBI Taxonomy" id="48144"/>
    <lineage>
        <taxon>Eukaryota</taxon>
        <taxon>Metazoa</taxon>
        <taxon>Ecdysozoa</taxon>
        <taxon>Arthropoda</taxon>
        <taxon>Crustacea</taxon>
        <taxon>Multicrustacea</taxon>
        <taxon>Malacostraca</taxon>
        <taxon>Eumalacostraca</taxon>
        <taxon>Eucarida</taxon>
        <taxon>Euphausiacea</taxon>
        <taxon>Euphausiidae</taxon>
        <taxon>Meganyctiphanes</taxon>
    </lineage>
</organism>
<evidence type="ECO:0008006" key="4">
    <source>
        <dbReference type="Google" id="ProtNLM"/>
    </source>
</evidence>
<proteinExistence type="predicted"/>
<feature type="region of interest" description="Disordered" evidence="1">
    <location>
        <begin position="245"/>
        <end position="265"/>
    </location>
</feature>
<evidence type="ECO:0000313" key="3">
    <source>
        <dbReference type="Proteomes" id="UP001497623"/>
    </source>
</evidence>
<sequence length="265" mass="30763">MQGKAEEDYISVFRELKSLVEDGGGSMKLKRVLVDFELAIWNAVHVVWGETIKIRGCWFHFNQCIHRFVVHCGLGNLFRKHNLITKMIKRLMVLPLMDPMNIPPLFSFLKQRYHATINGDNTAVKDLFDYFESQWISGRFSPDTWSCFECAIRTNNHVESWNGHVLRKAERKGKNIYLLSELLAKDAIVAMNDLDNYSNRYYIKRTQATRDALILAAYARYKDHKKPWDALESLRHATAKHCNWGNAQINESDNDETTESDSDSD</sequence>
<dbReference type="EMBL" id="CAXKWB010001678">
    <property type="protein sequence ID" value="CAL4065100.1"/>
    <property type="molecule type" value="Genomic_DNA"/>
</dbReference>
<dbReference type="Proteomes" id="UP001497623">
    <property type="component" value="Unassembled WGS sequence"/>
</dbReference>
<evidence type="ECO:0000313" key="2">
    <source>
        <dbReference type="EMBL" id="CAL4065100.1"/>
    </source>
</evidence>
<protein>
    <recommendedName>
        <fullName evidence="4">MULE transposase domain-containing protein</fullName>
    </recommendedName>
</protein>
<reference evidence="2 3" key="1">
    <citation type="submission" date="2024-05" db="EMBL/GenBank/DDBJ databases">
        <authorList>
            <person name="Wallberg A."/>
        </authorList>
    </citation>
    <scope>NUCLEOTIDE SEQUENCE [LARGE SCALE GENOMIC DNA]</scope>
</reference>
<comment type="caution">
    <text evidence="2">The sequence shown here is derived from an EMBL/GenBank/DDBJ whole genome shotgun (WGS) entry which is preliminary data.</text>
</comment>